<keyword evidence="7" id="KW-0472">Membrane</keyword>
<dbReference type="GO" id="GO:0005886">
    <property type="term" value="C:plasma membrane"/>
    <property type="evidence" value="ECO:0007669"/>
    <property type="project" value="UniProtKB-SubCell"/>
</dbReference>
<dbReference type="GO" id="GO:0016887">
    <property type="term" value="F:ATP hydrolysis activity"/>
    <property type="evidence" value="ECO:0007669"/>
    <property type="project" value="InterPro"/>
</dbReference>
<evidence type="ECO:0000256" key="3">
    <source>
        <dbReference type="ARBA" id="ARBA00022448"/>
    </source>
</evidence>
<keyword evidence="6 9" id="KW-0067">ATP-binding</keyword>
<keyword evidence="4" id="KW-1003">Cell membrane</keyword>
<dbReference type="PROSITE" id="PS50893">
    <property type="entry name" value="ABC_TRANSPORTER_2"/>
    <property type="match status" value="1"/>
</dbReference>
<comment type="similarity">
    <text evidence="2">Belongs to the ABC transporter superfamily.</text>
</comment>
<dbReference type="AlphaFoldDB" id="A0A1C3XWV8"/>
<dbReference type="Pfam" id="PF00005">
    <property type="entry name" value="ABC_tran"/>
    <property type="match status" value="1"/>
</dbReference>
<gene>
    <name evidence="9" type="ORF">GA0061105_101573</name>
</gene>
<evidence type="ECO:0000313" key="10">
    <source>
        <dbReference type="Proteomes" id="UP000198723"/>
    </source>
</evidence>
<dbReference type="Proteomes" id="UP000198723">
    <property type="component" value="Unassembled WGS sequence"/>
</dbReference>
<name>A0A1C3XWV8_9HYPH</name>
<feature type="domain" description="ABC transporter" evidence="8">
    <location>
        <begin position="22"/>
        <end position="267"/>
    </location>
</feature>
<dbReference type="GO" id="GO:0005524">
    <property type="term" value="F:ATP binding"/>
    <property type="evidence" value="ECO:0007669"/>
    <property type="project" value="UniProtKB-KW"/>
</dbReference>
<dbReference type="CDD" id="cd03257">
    <property type="entry name" value="ABC_NikE_OppD_transporters"/>
    <property type="match status" value="1"/>
</dbReference>
<evidence type="ECO:0000259" key="8">
    <source>
        <dbReference type="PROSITE" id="PS50893"/>
    </source>
</evidence>
<evidence type="ECO:0000256" key="5">
    <source>
        <dbReference type="ARBA" id="ARBA00022741"/>
    </source>
</evidence>
<keyword evidence="5" id="KW-0547">Nucleotide-binding</keyword>
<evidence type="ECO:0000256" key="7">
    <source>
        <dbReference type="ARBA" id="ARBA00023136"/>
    </source>
</evidence>
<keyword evidence="3" id="KW-0813">Transport</keyword>
<proteinExistence type="inferred from homology"/>
<dbReference type="InterPro" id="IPR027417">
    <property type="entry name" value="P-loop_NTPase"/>
</dbReference>
<dbReference type="InterPro" id="IPR003439">
    <property type="entry name" value="ABC_transporter-like_ATP-bd"/>
</dbReference>
<dbReference type="PANTHER" id="PTHR43297:SF2">
    <property type="entry name" value="DIPEPTIDE TRANSPORT ATP-BINDING PROTEIN DPPD"/>
    <property type="match status" value="1"/>
</dbReference>
<organism evidence="9 10">
    <name type="scientific">Rhizobium aethiopicum</name>
    <dbReference type="NCBI Taxonomy" id="1138170"/>
    <lineage>
        <taxon>Bacteria</taxon>
        <taxon>Pseudomonadati</taxon>
        <taxon>Pseudomonadota</taxon>
        <taxon>Alphaproteobacteria</taxon>
        <taxon>Hyphomicrobiales</taxon>
        <taxon>Rhizobiaceae</taxon>
        <taxon>Rhizobium/Agrobacterium group</taxon>
        <taxon>Rhizobium</taxon>
    </lineage>
</organism>
<dbReference type="SMART" id="SM00382">
    <property type="entry name" value="AAA"/>
    <property type="match status" value="1"/>
</dbReference>
<sequence length="291" mass="31815">MPDREMKVRDKQAGDRQPVLSVKELSVRFGRGAVPAVSNVSFDVGRERVGIVGESGSGKSTTGRAIMRLLPPAAMVSAERLDLAGSPLLAKTERQMGALRGKDIALIMQDPRYSLNPVLSIGKQIAEAARLHLGLRGNPAQDAARAMLERVRITDPDRVMALYPHQISGGMGQRVMIAMMLLARPKLVIADEPTSALDVSVRKDVLLLLDELVRENNSGLLLISHDIRMVAAFCERIIVMYAGRIVETLTSLEEARHPYTRGLIAALPDPKNPVRRLAVLDRARLDLEAAQ</sequence>
<dbReference type="RefSeq" id="WP_092747879.1">
    <property type="nucleotide sequence ID" value="NZ_FMAJ01000001.1"/>
</dbReference>
<dbReference type="STRING" id="1138170.GA0061105_101573"/>
<dbReference type="InterPro" id="IPR003593">
    <property type="entry name" value="AAA+_ATPase"/>
</dbReference>
<reference evidence="9 10" key="1">
    <citation type="submission" date="2016-08" db="EMBL/GenBank/DDBJ databases">
        <authorList>
            <person name="Seilhamer J.J."/>
        </authorList>
    </citation>
    <scope>NUCLEOTIDE SEQUENCE [LARGE SCALE GENOMIC DNA]</scope>
    <source>
        <strain evidence="9 10">HBR26</strain>
    </source>
</reference>
<evidence type="ECO:0000256" key="4">
    <source>
        <dbReference type="ARBA" id="ARBA00022475"/>
    </source>
</evidence>
<dbReference type="PANTHER" id="PTHR43297">
    <property type="entry name" value="OLIGOPEPTIDE TRANSPORT ATP-BINDING PROTEIN APPD"/>
    <property type="match status" value="1"/>
</dbReference>
<accession>A0A1C3XWV8</accession>
<evidence type="ECO:0000313" key="9">
    <source>
        <dbReference type="EMBL" id="SCB56740.1"/>
    </source>
</evidence>
<evidence type="ECO:0000256" key="2">
    <source>
        <dbReference type="ARBA" id="ARBA00005417"/>
    </source>
</evidence>
<dbReference type="Gene3D" id="3.40.50.300">
    <property type="entry name" value="P-loop containing nucleotide triphosphate hydrolases"/>
    <property type="match status" value="1"/>
</dbReference>
<dbReference type="InterPro" id="IPR050388">
    <property type="entry name" value="ABC_Ni/Peptide_Import"/>
</dbReference>
<dbReference type="SUPFAM" id="SSF52540">
    <property type="entry name" value="P-loop containing nucleoside triphosphate hydrolases"/>
    <property type="match status" value="1"/>
</dbReference>
<evidence type="ECO:0000256" key="1">
    <source>
        <dbReference type="ARBA" id="ARBA00004417"/>
    </source>
</evidence>
<comment type="subcellular location">
    <subcellularLocation>
        <location evidence="1">Cell inner membrane</location>
        <topology evidence="1">Peripheral membrane protein</topology>
    </subcellularLocation>
</comment>
<protein>
    <submittedName>
        <fullName evidence="9">Peptide/nickel transport system ATP-binding protein</fullName>
    </submittedName>
</protein>
<dbReference type="EMBL" id="FMAJ01000001">
    <property type="protein sequence ID" value="SCB56740.1"/>
    <property type="molecule type" value="Genomic_DNA"/>
</dbReference>
<evidence type="ECO:0000256" key="6">
    <source>
        <dbReference type="ARBA" id="ARBA00022840"/>
    </source>
</evidence>